<organism evidence="2 3">
    <name type="scientific">Corynespora cassiicola Philippines</name>
    <dbReference type="NCBI Taxonomy" id="1448308"/>
    <lineage>
        <taxon>Eukaryota</taxon>
        <taxon>Fungi</taxon>
        <taxon>Dikarya</taxon>
        <taxon>Ascomycota</taxon>
        <taxon>Pezizomycotina</taxon>
        <taxon>Dothideomycetes</taxon>
        <taxon>Pleosporomycetidae</taxon>
        <taxon>Pleosporales</taxon>
        <taxon>Corynesporascaceae</taxon>
        <taxon>Corynespora</taxon>
    </lineage>
</organism>
<dbReference type="InterPro" id="IPR052895">
    <property type="entry name" value="HetReg/Transcr_Mod"/>
</dbReference>
<accession>A0A2T2NHB8</accession>
<evidence type="ECO:0000313" key="3">
    <source>
        <dbReference type="Proteomes" id="UP000240883"/>
    </source>
</evidence>
<evidence type="ECO:0000313" key="2">
    <source>
        <dbReference type="EMBL" id="PSN64780.1"/>
    </source>
</evidence>
<dbReference type="OrthoDB" id="194358at2759"/>
<evidence type="ECO:0000259" key="1">
    <source>
        <dbReference type="Pfam" id="PF06985"/>
    </source>
</evidence>
<sequence>MMAGLASLAGRALFEHQPLDLTKRQIRLAKISRQDPKSPIRCDLEIFDLESTPLYIALSYIWGKETPTESLLVNGRSFEIRENLYNFISHFCKGFQDCTRIRYNNFARFTMSKATEIYFWIDQICIDQTNIRERNHQVQQMSHIYSNATCVLSWLGCDQQYVDAVHKFRDTGNLRELELLLSNRYFTRLWVVQEILLAKDLQFACGDIMLPLKRLLATFCSLHLKNTSLTAARFLFADQLQIPYSEDSRNEEAGVTSNSFYKHRLRHLPSLYNCLSKYSECECADPRDKLYGLIGLCGMDDYQADYTKSVQEVFADAIVAVAMEWNNQPLSEFPVELLFDEPLRYRPSSWRVYNGLATRLASNMGLSLSRVQIQNMWNLSKHIPRFPSLHHNGEGSFDLWKVCFYNLVLNMVPPMWNGTCTIGELDEGEEFVPGVISSPKRLPGILYVRKHLGL</sequence>
<proteinExistence type="predicted"/>
<dbReference type="EMBL" id="KZ678138">
    <property type="protein sequence ID" value="PSN64780.1"/>
    <property type="molecule type" value="Genomic_DNA"/>
</dbReference>
<feature type="domain" description="Heterokaryon incompatibility" evidence="1">
    <location>
        <begin position="55"/>
        <end position="194"/>
    </location>
</feature>
<dbReference type="AlphaFoldDB" id="A0A2T2NHB8"/>
<dbReference type="PANTHER" id="PTHR24148:SF73">
    <property type="entry name" value="HET DOMAIN PROTEIN (AFU_ORTHOLOGUE AFUA_8G01020)"/>
    <property type="match status" value="1"/>
</dbReference>
<dbReference type="PANTHER" id="PTHR24148">
    <property type="entry name" value="ANKYRIN REPEAT DOMAIN-CONTAINING PROTEIN 39 HOMOLOG-RELATED"/>
    <property type="match status" value="1"/>
</dbReference>
<name>A0A2T2NHB8_CORCC</name>
<dbReference type="Pfam" id="PF06985">
    <property type="entry name" value="HET"/>
    <property type="match status" value="1"/>
</dbReference>
<reference evidence="2 3" key="1">
    <citation type="journal article" date="2018" name="Front. Microbiol.">
        <title>Genome-Wide Analysis of Corynespora cassiicola Leaf Fall Disease Putative Effectors.</title>
        <authorList>
            <person name="Lopez D."/>
            <person name="Ribeiro S."/>
            <person name="Label P."/>
            <person name="Fumanal B."/>
            <person name="Venisse J.S."/>
            <person name="Kohler A."/>
            <person name="de Oliveira R.R."/>
            <person name="Labutti K."/>
            <person name="Lipzen A."/>
            <person name="Lail K."/>
            <person name="Bauer D."/>
            <person name="Ohm R.A."/>
            <person name="Barry K.W."/>
            <person name="Spatafora J."/>
            <person name="Grigoriev I.V."/>
            <person name="Martin F.M."/>
            <person name="Pujade-Renaud V."/>
        </authorList>
    </citation>
    <scope>NUCLEOTIDE SEQUENCE [LARGE SCALE GENOMIC DNA]</scope>
    <source>
        <strain evidence="2 3">Philippines</strain>
    </source>
</reference>
<dbReference type="InterPro" id="IPR010730">
    <property type="entry name" value="HET"/>
</dbReference>
<keyword evidence="3" id="KW-1185">Reference proteome</keyword>
<dbReference type="STRING" id="1448308.A0A2T2NHB8"/>
<gene>
    <name evidence="2" type="ORF">BS50DRAFT_623263</name>
</gene>
<dbReference type="Proteomes" id="UP000240883">
    <property type="component" value="Unassembled WGS sequence"/>
</dbReference>
<protein>
    <submittedName>
        <fullName evidence="2">HET-domain-containing protein</fullName>
    </submittedName>
</protein>